<gene>
    <name evidence="1" type="ORF">Syn7803US105_120</name>
</gene>
<dbReference type="KEGG" id="vg:24171750"/>
<dbReference type="Proteomes" id="UP000033010">
    <property type="component" value="Segment"/>
</dbReference>
<reference evidence="1 2" key="1">
    <citation type="submission" date="2013-12" db="EMBL/GenBank/DDBJ databases">
        <title>Ecological redundancy of diverse viral populations within a natural community.</title>
        <authorList>
            <person name="Gregory A.C."/>
            <person name="LaButti K."/>
            <person name="Copeland A."/>
            <person name="Woyke T."/>
            <person name="Sullivan M.B."/>
        </authorList>
    </citation>
    <scope>NUCLEOTIDE SEQUENCE [LARGE SCALE GENOMIC DNA]</scope>
    <source>
        <strain evidence="1">Syn7803US105</strain>
    </source>
</reference>
<dbReference type="GeneID" id="24171750"/>
<keyword evidence="2" id="KW-1185">Reference proteome</keyword>
<dbReference type="RefSeq" id="YP_009133680.1">
    <property type="nucleotide sequence ID" value="NC_026924.1"/>
</dbReference>
<name>A0A0E3FDL1_9CAUD</name>
<dbReference type="InterPro" id="IPR021503">
    <property type="entry name" value="DUF3110"/>
</dbReference>
<sequence length="84" mass="9404">MFVLTEKSSGGVYALKNKNEVQTVHVFEIEDDAVRYHEMLIAEGYAKDLEVLEVDPTVVAINCESKGYSYLVISPDELIIPPND</sequence>
<protein>
    <submittedName>
        <fullName evidence="1">Uncharacterized protein</fullName>
    </submittedName>
</protein>
<evidence type="ECO:0000313" key="1">
    <source>
        <dbReference type="EMBL" id="AIX24464.1"/>
    </source>
</evidence>
<dbReference type="Pfam" id="PF11360">
    <property type="entry name" value="DUF3110"/>
    <property type="match status" value="1"/>
</dbReference>
<dbReference type="OrthoDB" id="26184at10239"/>
<dbReference type="EMBL" id="KJ019071">
    <property type="protein sequence ID" value="AIX24464.1"/>
    <property type="molecule type" value="Genomic_DNA"/>
</dbReference>
<evidence type="ECO:0000313" key="2">
    <source>
        <dbReference type="Proteomes" id="UP000033010"/>
    </source>
</evidence>
<organism evidence="1 2">
    <name type="scientific">Synechococcus phage ACG-2014g</name>
    <dbReference type="NCBI Taxonomy" id="1493512"/>
    <lineage>
        <taxon>Viruses</taxon>
        <taxon>Duplodnaviria</taxon>
        <taxon>Heunggongvirae</taxon>
        <taxon>Uroviricota</taxon>
        <taxon>Caudoviricetes</taxon>
        <taxon>Pantevenvirales</taxon>
        <taxon>Kyanoviridae</taxon>
        <taxon>Macariavirus</taxon>
        <taxon>Macariavirus tuscon14g</taxon>
    </lineage>
</organism>
<accession>A0A0E3FDL1</accession>
<proteinExistence type="predicted"/>